<keyword evidence="4" id="KW-0520">NAD</keyword>
<comment type="catalytic activity">
    <reaction evidence="6">
        <text>[protein]-dithiol + NAD(+) = [protein]-disulfide + NADH + H(+)</text>
        <dbReference type="Rhea" id="RHEA:18749"/>
        <dbReference type="Rhea" id="RHEA-COMP:10593"/>
        <dbReference type="Rhea" id="RHEA-COMP:10594"/>
        <dbReference type="ChEBI" id="CHEBI:15378"/>
        <dbReference type="ChEBI" id="CHEBI:29950"/>
        <dbReference type="ChEBI" id="CHEBI:50058"/>
        <dbReference type="ChEBI" id="CHEBI:57540"/>
        <dbReference type="ChEBI" id="CHEBI:57945"/>
        <dbReference type="EC" id="1.8.1.8"/>
    </reaction>
</comment>
<gene>
    <name evidence="9" type="ORF">RD792_008406</name>
</gene>
<keyword evidence="10" id="KW-1185">Reference proteome</keyword>
<evidence type="ECO:0000313" key="10">
    <source>
        <dbReference type="Proteomes" id="UP001291926"/>
    </source>
</evidence>
<dbReference type="Proteomes" id="UP001291926">
    <property type="component" value="Unassembled WGS sequence"/>
</dbReference>
<dbReference type="InterPro" id="IPR045870">
    <property type="entry name" value="TryX_NRX_thioredoxin_dom"/>
</dbReference>
<sequence>MENPGIGSNGDGKYDIGSILCSPNRDFLILNNGDKVNVDSLNGNIVGLYFSASWCGPCQQFTPNLIEVYNELKQLGENLEIVFISGDVDNESFDSYFSKMPWHAIPFSDSETREQLDKLFSVKGIPHLVILDENGKLLTDEGVEIIQEHGVEGYPFVPQHIEKLKELEEEEAKRNQSLKSLLVSRSRDYLIAPDGKKVPVAELEGKTVGLYFVLLTYNECLAFNPKLVEVYKTFKEEGEKFEIVMIPIDEDEPSFKKEFEKLPWLSLPLMDKCIEKLVRYFEFNSLPTVVVIGPDGKTLHSNVVEAIEELGKKVYPFTSEIFAELEEIEKAKREAQTLESILVSNDCDFVIGKDGAKIPVSNLVGKNILLYFSAHWCPPCRAFLPKLIQAYQQINTNDNSLEVIFISSDEDQESFNEFFSTMPWLALPFDDKRKQSLSRLFKVRGIPMVVAIDPKGKTVTTEACELIMYYGAEAFPFTAERIEEIKTKNDKMADKMAEKWPKKVKNELHEHELVLTKHDLYNCDGCGEEDRLWSYYCEDCDFDLHPKCALNDDDDKGKKGEDEEKKGGEGWICDGDKCFRE</sequence>
<proteinExistence type="inferred from homology"/>
<evidence type="ECO:0000256" key="3">
    <source>
        <dbReference type="ARBA" id="ARBA00023002"/>
    </source>
</evidence>
<evidence type="ECO:0000256" key="2">
    <source>
        <dbReference type="ARBA" id="ARBA00022737"/>
    </source>
</evidence>
<feature type="domain" description="Thioredoxin" evidence="8">
    <location>
        <begin position="1"/>
        <end position="169"/>
    </location>
</feature>
<dbReference type="PANTHER" id="PTHR13871">
    <property type="entry name" value="THIOREDOXIN"/>
    <property type="match status" value="1"/>
</dbReference>
<dbReference type="InterPro" id="IPR046349">
    <property type="entry name" value="C1-like_sf"/>
</dbReference>
<evidence type="ECO:0000256" key="7">
    <source>
        <dbReference type="ARBA" id="ARBA00047804"/>
    </source>
</evidence>
<dbReference type="PANTHER" id="PTHR13871:SF96">
    <property type="entry name" value="THIOREDOXIN DOMAIN-CONTAINING PROTEIN"/>
    <property type="match status" value="1"/>
</dbReference>
<dbReference type="InterPro" id="IPR013766">
    <property type="entry name" value="Thioredoxin_domain"/>
</dbReference>
<dbReference type="Gene3D" id="3.40.30.10">
    <property type="entry name" value="Glutaredoxin"/>
    <property type="match status" value="3"/>
</dbReference>
<dbReference type="InterPro" id="IPR004146">
    <property type="entry name" value="DC1"/>
</dbReference>
<reference evidence="9 10" key="1">
    <citation type="journal article" date="2023" name="bioRxiv">
        <title>Genome report: Whole genome sequence and annotation of Penstemon davidsonii.</title>
        <authorList>
            <person name="Ostevik K.L."/>
            <person name="Alabady M."/>
            <person name="Zhang M."/>
            <person name="Rausher M.D."/>
        </authorList>
    </citation>
    <scope>NUCLEOTIDE SEQUENCE [LARGE SCALE GENOMIC DNA]</scope>
    <source>
        <strain evidence="9">DNT005</strain>
        <tissue evidence="9">Whole leaf</tissue>
    </source>
</reference>
<dbReference type="InterPro" id="IPR017937">
    <property type="entry name" value="Thioredoxin_CS"/>
</dbReference>
<dbReference type="PROSITE" id="PS00194">
    <property type="entry name" value="THIOREDOXIN_1"/>
    <property type="match status" value="1"/>
</dbReference>
<keyword evidence="2" id="KW-0677">Repeat</keyword>
<dbReference type="SUPFAM" id="SSF52833">
    <property type="entry name" value="Thioredoxin-like"/>
    <property type="match status" value="3"/>
</dbReference>
<dbReference type="Pfam" id="PF03107">
    <property type="entry name" value="C1_2"/>
    <property type="match status" value="1"/>
</dbReference>
<dbReference type="InterPro" id="IPR036249">
    <property type="entry name" value="Thioredoxin-like_sf"/>
</dbReference>
<dbReference type="InterPro" id="IPR052259">
    <property type="entry name" value="Nucleoredoxin-like"/>
</dbReference>
<accession>A0ABR0D8Z8</accession>
<name>A0ABR0D8Z8_9LAMI</name>
<dbReference type="EMBL" id="JAYDYQ010002533">
    <property type="protein sequence ID" value="KAK4485760.1"/>
    <property type="molecule type" value="Genomic_DNA"/>
</dbReference>
<dbReference type="Pfam" id="PF13905">
    <property type="entry name" value="Thioredoxin_8"/>
    <property type="match status" value="3"/>
</dbReference>
<keyword evidence="3" id="KW-0560">Oxidoreductase</keyword>
<comment type="catalytic activity">
    <reaction evidence="7">
        <text>[protein]-dithiol + NADP(+) = [protein]-disulfide + NADPH + H(+)</text>
        <dbReference type="Rhea" id="RHEA:18753"/>
        <dbReference type="Rhea" id="RHEA-COMP:10593"/>
        <dbReference type="Rhea" id="RHEA-COMP:10594"/>
        <dbReference type="ChEBI" id="CHEBI:15378"/>
        <dbReference type="ChEBI" id="CHEBI:29950"/>
        <dbReference type="ChEBI" id="CHEBI:50058"/>
        <dbReference type="ChEBI" id="CHEBI:57783"/>
        <dbReference type="ChEBI" id="CHEBI:58349"/>
        <dbReference type="EC" id="1.8.1.8"/>
    </reaction>
</comment>
<evidence type="ECO:0000256" key="6">
    <source>
        <dbReference type="ARBA" id="ARBA00047388"/>
    </source>
</evidence>
<dbReference type="PROSITE" id="PS51352">
    <property type="entry name" value="THIOREDOXIN_2"/>
    <property type="match status" value="2"/>
</dbReference>
<dbReference type="SUPFAM" id="SSF57889">
    <property type="entry name" value="Cysteine-rich domain"/>
    <property type="match status" value="1"/>
</dbReference>
<evidence type="ECO:0000313" key="9">
    <source>
        <dbReference type="EMBL" id="KAK4485760.1"/>
    </source>
</evidence>
<evidence type="ECO:0000256" key="1">
    <source>
        <dbReference type="ARBA" id="ARBA00012612"/>
    </source>
</evidence>
<dbReference type="CDD" id="cd03009">
    <property type="entry name" value="TryX_like_TryX_NRX"/>
    <property type="match status" value="2"/>
</dbReference>
<comment type="caution">
    <text evidence="9">The sequence shown here is derived from an EMBL/GenBank/DDBJ whole genome shotgun (WGS) entry which is preliminary data.</text>
</comment>
<dbReference type="InterPro" id="IPR012336">
    <property type="entry name" value="Thioredoxin-like_fold"/>
</dbReference>
<comment type="similarity">
    <text evidence="5">Belongs to the nucleoredoxin family.</text>
</comment>
<evidence type="ECO:0000256" key="5">
    <source>
        <dbReference type="ARBA" id="ARBA00025782"/>
    </source>
</evidence>
<feature type="domain" description="Thioredoxin" evidence="8">
    <location>
        <begin position="332"/>
        <end position="487"/>
    </location>
</feature>
<dbReference type="EC" id="1.8.1.8" evidence="1"/>
<evidence type="ECO:0000256" key="4">
    <source>
        <dbReference type="ARBA" id="ARBA00023027"/>
    </source>
</evidence>
<evidence type="ECO:0000259" key="8">
    <source>
        <dbReference type="PROSITE" id="PS51352"/>
    </source>
</evidence>
<protein>
    <recommendedName>
        <fullName evidence="1">protein-disulfide reductase</fullName>
        <ecNumber evidence="1">1.8.1.8</ecNumber>
    </recommendedName>
</protein>
<organism evidence="9 10">
    <name type="scientific">Penstemon davidsonii</name>
    <dbReference type="NCBI Taxonomy" id="160366"/>
    <lineage>
        <taxon>Eukaryota</taxon>
        <taxon>Viridiplantae</taxon>
        <taxon>Streptophyta</taxon>
        <taxon>Embryophyta</taxon>
        <taxon>Tracheophyta</taxon>
        <taxon>Spermatophyta</taxon>
        <taxon>Magnoliopsida</taxon>
        <taxon>eudicotyledons</taxon>
        <taxon>Gunneridae</taxon>
        <taxon>Pentapetalae</taxon>
        <taxon>asterids</taxon>
        <taxon>lamiids</taxon>
        <taxon>Lamiales</taxon>
        <taxon>Plantaginaceae</taxon>
        <taxon>Cheloneae</taxon>
        <taxon>Penstemon</taxon>
    </lineage>
</organism>